<keyword evidence="11" id="KW-0560">Oxidoreductase</keyword>
<feature type="region of interest" description="Disordered" evidence="9">
    <location>
        <begin position="25"/>
        <end position="67"/>
    </location>
</feature>
<dbReference type="SMART" id="SM00823">
    <property type="entry name" value="PKS_PP"/>
    <property type="match status" value="2"/>
</dbReference>
<dbReference type="InterPro" id="IPR025110">
    <property type="entry name" value="AMP-bd_C"/>
</dbReference>
<dbReference type="FunFam" id="3.30.559.30:FF:000006">
    <property type="entry name" value="Yersiniabactin polyketide/non-ribosomal peptide synthetase"/>
    <property type="match status" value="1"/>
</dbReference>
<dbReference type="InterPro" id="IPR036736">
    <property type="entry name" value="ACP-like_sf"/>
</dbReference>
<protein>
    <recommendedName>
        <fullName evidence="4">Phenyloxazoline synthase MbtB</fullName>
    </recommendedName>
    <alternativeName>
        <fullName evidence="8">Mycobactin synthetase protein B</fullName>
    </alternativeName>
</protein>
<dbReference type="NCBIfam" id="TIGR01733">
    <property type="entry name" value="AA-adenyl-dom"/>
    <property type="match status" value="1"/>
</dbReference>
<dbReference type="FunFam" id="1.10.1200.10:FF:000016">
    <property type="entry name" value="Non-ribosomal peptide synthase"/>
    <property type="match status" value="1"/>
</dbReference>
<dbReference type="CDD" id="cd19535">
    <property type="entry name" value="Cyc_NRPS"/>
    <property type="match status" value="1"/>
</dbReference>
<accession>A0A927QXJ5</accession>
<dbReference type="InterPro" id="IPR000873">
    <property type="entry name" value="AMP-dep_synth/lig_dom"/>
</dbReference>
<dbReference type="SUPFAM" id="SSF52777">
    <property type="entry name" value="CoA-dependent acyltransferases"/>
    <property type="match status" value="4"/>
</dbReference>
<dbReference type="SUPFAM" id="SSF47336">
    <property type="entry name" value="ACP-like"/>
    <property type="match status" value="2"/>
</dbReference>
<dbReference type="Gene3D" id="3.30.300.30">
    <property type="match status" value="2"/>
</dbReference>
<dbReference type="SUPFAM" id="SSF56801">
    <property type="entry name" value="Acetyl-CoA synthetase-like"/>
    <property type="match status" value="3"/>
</dbReference>
<dbReference type="SUPFAM" id="SSF55469">
    <property type="entry name" value="FMN-dependent nitroreductase-like"/>
    <property type="match status" value="1"/>
</dbReference>
<dbReference type="GO" id="GO:0031177">
    <property type="term" value="F:phosphopantetheine binding"/>
    <property type="evidence" value="ECO:0007669"/>
    <property type="project" value="InterPro"/>
</dbReference>
<feature type="domain" description="Carrier" evidence="10">
    <location>
        <begin position="2698"/>
        <end position="2773"/>
    </location>
</feature>
<feature type="region of interest" description="Disordered" evidence="9">
    <location>
        <begin position="2773"/>
        <end position="2810"/>
    </location>
</feature>
<dbReference type="InterPro" id="IPR023213">
    <property type="entry name" value="CAT-like_dom_sf"/>
</dbReference>
<dbReference type="InterPro" id="IPR006162">
    <property type="entry name" value="Ppantetheine_attach_site"/>
</dbReference>
<organism evidence="11 12">
    <name type="scientific">Plantactinospora soyae</name>
    <dbReference type="NCBI Taxonomy" id="1544732"/>
    <lineage>
        <taxon>Bacteria</taxon>
        <taxon>Bacillati</taxon>
        <taxon>Actinomycetota</taxon>
        <taxon>Actinomycetes</taxon>
        <taxon>Micromonosporales</taxon>
        <taxon>Micromonosporaceae</taxon>
        <taxon>Plantactinospora</taxon>
    </lineage>
</organism>
<dbReference type="PROSITE" id="PS50075">
    <property type="entry name" value="CARRIER"/>
    <property type="match status" value="2"/>
</dbReference>
<evidence type="ECO:0000313" key="11">
    <source>
        <dbReference type="EMBL" id="MBE1485548.1"/>
    </source>
</evidence>
<dbReference type="Gene3D" id="3.40.109.10">
    <property type="entry name" value="NADH Oxidase"/>
    <property type="match status" value="1"/>
</dbReference>
<dbReference type="GO" id="GO:0004497">
    <property type="term" value="F:monooxygenase activity"/>
    <property type="evidence" value="ECO:0007669"/>
    <property type="project" value="UniProtKB-KW"/>
</dbReference>
<dbReference type="InterPro" id="IPR020806">
    <property type="entry name" value="PKS_PP-bd"/>
</dbReference>
<dbReference type="Gene3D" id="2.30.38.10">
    <property type="entry name" value="Luciferase, Domain 3"/>
    <property type="match status" value="2"/>
</dbReference>
<dbReference type="Pfam" id="PF00668">
    <property type="entry name" value="Condensation"/>
    <property type="match status" value="2"/>
</dbReference>
<dbReference type="Gene3D" id="3.20.20.30">
    <property type="entry name" value="Luciferase-like domain"/>
    <property type="match status" value="1"/>
</dbReference>
<feature type="compositionally biased region" description="Polar residues" evidence="9">
    <location>
        <begin position="2419"/>
        <end position="2428"/>
    </location>
</feature>
<evidence type="ECO:0000256" key="1">
    <source>
        <dbReference type="ARBA" id="ARBA00001957"/>
    </source>
</evidence>
<dbReference type="Gene3D" id="3.40.50.12780">
    <property type="entry name" value="N-terminal domain of ligase-like"/>
    <property type="match status" value="1"/>
</dbReference>
<evidence type="ECO:0000256" key="2">
    <source>
        <dbReference type="ARBA" id="ARBA00005102"/>
    </source>
</evidence>
<dbReference type="PANTHER" id="PTHR45527">
    <property type="entry name" value="NONRIBOSOMAL PEPTIDE SYNTHETASE"/>
    <property type="match status" value="1"/>
</dbReference>
<evidence type="ECO:0000256" key="4">
    <source>
        <dbReference type="ARBA" id="ARBA00016743"/>
    </source>
</evidence>
<dbReference type="GO" id="GO:0000036">
    <property type="term" value="F:acyl carrier activity"/>
    <property type="evidence" value="ECO:0007669"/>
    <property type="project" value="TreeGrafter"/>
</dbReference>
<dbReference type="PANTHER" id="PTHR45527:SF10">
    <property type="entry name" value="PYOCHELIN SYNTHASE PCHF"/>
    <property type="match status" value="1"/>
</dbReference>
<proteinExistence type="inferred from homology"/>
<dbReference type="InterPro" id="IPR020845">
    <property type="entry name" value="AMP-binding_CS"/>
</dbReference>
<dbReference type="Pfam" id="PF00550">
    <property type="entry name" value="PP-binding"/>
    <property type="match status" value="2"/>
</dbReference>
<evidence type="ECO:0000256" key="3">
    <source>
        <dbReference type="ARBA" id="ARBA00007380"/>
    </source>
</evidence>
<dbReference type="EMBL" id="JADBEB010000001">
    <property type="protein sequence ID" value="MBE1485548.1"/>
    <property type="molecule type" value="Genomic_DNA"/>
</dbReference>
<dbReference type="PROSITE" id="PS00012">
    <property type="entry name" value="PHOSPHOPANTETHEINE"/>
    <property type="match status" value="1"/>
</dbReference>
<dbReference type="Proteomes" id="UP000649753">
    <property type="component" value="Unassembled WGS sequence"/>
</dbReference>
<keyword evidence="7" id="KW-0436">Ligase</keyword>
<dbReference type="InterPro" id="IPR010071">
    <property type="entry name" value="AA_adenyl_dom"/>
</dbReference>
<dbReference type="InterPro" id="IPR011251">
    <property type="entry name" value="Luciferase-like_dom"/>
</dbReference>
<feature type="region of interest" description="Disordered" evidence="9">
    <location>
        <begin position="2416"/>
        <end position="2435"/>
    </location>
</feature>
<evidence type="ECO:0000256" key="7">
    <source>
        <dbReference type="ARBA" id="ARBA00022598"/>
    </source>
</evidence>
<comment type="caution">
    <text evidence="11">The sequence shown here is derived from an EMBL/GenBank/DDBJ whole genome shotgun (WGS) entry which is preliminary data.</text>
</comment>
<dbReference type="InterPro" id="IPR036661">
    <property type="entry name" value="Luciferase-like_sf"/>
</dbReference>
<dbReference type="InterPro" id="IPR000415">
    <property type="entry name" value="Nitroreductase-like"/>
</dbReference>
<evidence type="ECO:0000256" key="9">
    <source>
        <dbReference type="SAM" id="MobiDB-lite"/>
    </source>
</evidence>
<dbReference type="Pfam" id="PF13193">
    <property type="entry name" value="AMP-binding_C"/>
    <property type="match status" value="1"/>
</dbReference>
<comment type="cofactor">
    <cofactor evidence="1">
        <name>pantetheine 4'-phosphate</name>
        <dbReference type="ChEBI" id="CHEBI:47942"/>
    </cofactor>
</comment>
<dbReference type="Gene3D" id="1.10.1200.10">
    <property type="entry name" value="ACP-like"/>
    <property type="match status" value="2"/>
</dbReference>
<dbReference type="Pfam" id="PF00501">
    <property type="entry name" value="AMP-binding"/>
    <property type="match status" value="3"/>
</dbReference>
<dbReference type="GO" id="GO:0016874">
    <property type="term" value="F:ligase activity"/>
    <property type="evidence" value="ECO:0007669"/>
    <property type="project" value="UniProtKB-KW"/>
</dbReference>
<evidence type="ECO:0000313" key="12">
    <source>
        <dbReference type="Proteomes" id="UP000649753"/>
    </source>
</evidence>
<dbReference type="SUPFAM" id="SSF51679">
    <property type="entry name" value="Bacterial luciferase-like"/>
    <property type="match status" value="1"/>
</dbReference>
<comment type="similarity">
    <text evidence="3">Belongs to the ATP-dependent AMP-binding enzyme family. MbtB subfamily.</text>
</comment>
<dbReference type="InterPro" id="IPR042099">
    <property type="entry name" value="ANL_N_sf"/>
</dbReference>
<dbReference type="Gene3D" id="3.30.559.30">
    <property type="entry name" value="Nonribosomal peptide synthetase, condensation domain"/>
    <property type="match status" value="2"/>
</dbReference>
<sequence>MTSPTDRPAGTGLEGQRNRLAKLTPQQRAQFAARIPAGPLRPSGDRQSDGSHPDGPRPGEGGAEPPLSFGQERLWFLEQLYPGAATFNEYVALRLSGPIDVAALETAFDGLVDRQQALRSVVDPADGTPRLRVLPRTEPVLRVIDLPEEAARELAEREAASAFDLEHGPLFRALLIRSDDRNALLVVVNHHLVGDAWSRTVMMGELAARYRAARDGGTVLGPLAVQYADWAAWQRRTLTDEALDADLEYWTRQMAGAPALLALATDRLRPAVPSHRGARVRLTLDADLTDAVAALARDQRATPFMVTLAAWQAVLMRHSGQQDVVVGVPTAGRDRPEVESVAGMFINSLPLRTNLTGDPTFAELLDRVRTTALDAFAHATVPFERLVQRLRPDRDTSHAPIYQVQFGYRNVPAGTLDLPGLSTEPVDLDNGLCRLDLSLELALDGDRTAGVCEYSRDLFDEGTVRAMLDAFVRVLRDGTADSGRRLSDLLVLCEAETAALAPVEDGGPLPDTAEDIVAAFARVVAERPDAPAVVTPGRATLTYRELAARSERVLATLRAAGVGPGDRVGICLRRDADLPATMLAILRCGAAYLPIDSDYPPSRLAYLVGDARPAAVVVHAPTRDRIPALARVVDLDRDLAAVGTTDADAAVDPDSAAYVIYTSGSTGQPKGVVVRRRNLTAFLAAMDLVARDEEPVTWLAVTSVSFDISVLELLWTLSRGHRVVIAPDTLREPAPTAEPAAVRAPEFSLFYFASDASEGSPGPDRYRLLMEGARVADEAGFSAVWLPERHFHAFGGPFPAPAVLAAAVAQATRRVGIRAGSVVAPLHHPARVAEDWAVVDNLSGGRVGLSFASGWHANDFVLAPDAYHDRQRRTAESIDQVRRLWRGEKLPFPGPDGEEVLVGVLPRPVQAELPYWLTSSGNPETCRRAGQIGARLLTHLLGQTVEELAERIDIYRRAWQDAGHPGTGHVTLMVHTFIGADGADVRSVAWQPFRQYLRSSVGLIESTARRLGVDVRAADFTPEDEEALLDHACDRYLRDASLIGTAEDRLPLVQRLAQAGVDEIACLVDFGVPADAALAGLPRLAALHAAAVTAASAAPTVAPPVELTELIRRHSVTHLQCTPSLARALLAEREPGALGDLRQLLLGGEPLDADLVGRLAPHLRGSLHNMYGPTETTVWSTTDVVDPAATPVTIGRPIAGTTLRVVDPYGRRVPVGVPGELLIGGAGVSAGYLGRPEVTRERFVADSSHPAETIYRTGDVVRTRADGRVEYLSRDDHQVKIRGFRIETGEVEAALAGLPGVAQCVVTPYGLGTERAGLAAYLVAEPSGRTPTPAELRDGLAAQLPGYMIPSRFVVLDALPVTANGKVDRSALPVSESAAADVGYVPPATATEERVCAIWREVLRVNRVGTADDFFLLGGHSLLATQVVTAIRREFGVQVPLRILLSTPTVAALAAAVDAGRSTAAGDHHDDMILRPDPAHRHDPFPLTDVQRAYWIGRSGTVGGDVSCHLYLELEGPNLDPDRLSAAWQKLVRRHDALRLVVDDEGRQRILPETPDYQVAVDDLSDLPADERDARLAASRERMSHQVLPADRWPLFELRASRLDPIRTRLHLSVDTLIADGGSVRQLLHELLAVYQGRREGRPLALSFRDYVLADQTRRAGPGYEGDLAYWRDRLDTLPSAPALPLARRAEDLDHTRFRRREAYLSRKTWAALQDRAAAAQITPSVLALTAYATVLGTWSARDRFTINLTLFNRDGDHPDLPELVGDFTALTLLEIASATAGSFLDRAHAVGRQLWEDLEHRLVSGVWVAGELARRRGVTLAAMPVVFTSELGAPGAGGSAAEEILDQLNARVVHTITQTPQVWLDHQIAEDGGRLRLTWDSVDALFPDGLLDDMFGAYVRLLEELAADEAAWRETSRELLPPAHATAFDALNDTAGPIPDGLLHEPFLAQAARTPGHLAVVSATGDVNYGELADASARVAHAVARAGVRPGDVVGVLTNRGWEQVAAVIGVLRAGAVYLPLDTDLPAPRLARSLRHSGAMAVVAPPGTDPESRVPDGLAVVRFADALKTADEPPSQPVATAPGDPAYVIYTSGSTGEPKGVLIDHRGALNTVTDIDGRFGLGPDDRVFGLSALGFDLSVWDVFGTLAAGATLVLAGQGEERDPAAWSRLIDEHDVTVWNSVPALMEMLLAYGRGNPATRLDRLRLVLLSGDWIPVTMPDTIRSAAPKAAVISLGGATEASIWSVLHPIEHVDPERPSIPYGRPMRNQRMVVLNAEFHRRPWWVPGELYIAGVGLAMEYRNAPELTELAFPVHPASGERLYRTGDLARLLPDGNLEFLGREDSQVKVRGMRIELGEVEGALSRAAGVREAAAVVEGTGPAARLVAYVVPDRASGGPAVDGDRLRALDLRLRQPGRRTDLSSAARTSLSVDAGHPAGAAPRGSTAVAFGAGPVAATGLAALLTVLTRQDQDGVPRYGYGSAGGLYPVQTYVAIAPGGVSGLAAGTYYLDPSDASLVAVGADGTDRGPLDPRLFSEANRALVAACGFGVFLIARNTVIEPVYGALSERFCLLEAGAMAQLLRQRSAEVDVALCPIGDVYAPPLREAFGLEENQTVLYTLLAGRPAQPASARRSLPERLQAELAERLPAYLVPQQIREIEALPLSANGKVDRAALRAQSPGPAASPPAAVPVSGTYTAAGEPRRPTIDRLAALWREVMDGLPIDVDANLFESGANSIHLVRAQRRIAEEFGRELPMVEMFAQPTIRHLAELLDASPATAAAPATSTGVTGDPQPDRRAAHRQRRRAARGDSDA</sequence>
<dbReference type="GO" id="GO:0016705">
    <property type="term" value="F:oxidoreductase activity, acting on paired donors, with incorporation or reduction of molecular oxygen"/>
    <property type="evidence" value="ECO:0007669"/>
    <property type="project" value="InterPro"/>
</dbReference>
<dbReference type="CDD" id="cd02142">
    <property type="entry name" value="McbC_SagB-like_oxidoreductase"/>
    <property type="match status" value="1"/>
</dbReference>
<dbReference type="CDD" id="cd19531">
    <property type="entry name" value="LCL_NRPS-like"/>
    <property type="match status" value="1"/>
</dbReference>
<dbReference type="FunFam" id="3.40.50.12780:FF:000012">
    <property type="entry name" value="Non-ribosomal peptide synthetase"/>
    <property type="match status" value="1"/>
</dbReference>
<dbReference type="FunFam" id="3.30.559.10:FF:000023">
    <property type="entry name" value="Non-ribosomal peptide synthetase"/>
    <property type="match status" value="1"/>
</dbReference>
<dbReference type="InterPro" id="IPR045851">
    <property type="entry name" value="AMP-bd_C_sf"/>
</dbReference>
<comment type="pathway">
    <text evidence="2">Siderophore biosynthesis; mycobactin biosynthesis.</text>
</comment>
<keyword evidence="12" id="KW-1185">Reference proteome</keyword>
<feature type="compositionally biased region" description="Basic and acidic residues" evidence="9">
    <location>
        <begin position="43"/>
        <end position="57"/>
    </location>
</feature>
<dbReference type="GO" id="GO:0043041">
    <property type="term" value="P:amino acid activation for nonribosomal peptide biosynthetic process"/>
    <property type="evidence" value="ECO:0007669"/>
    <property type="project" value="TreeGrafter"/>
</dbReference>
<keyword evidence="11" id="KW-0503">Monooxygenase</keyword>
<dbReference type="Gene3D" id="3.40.50.980">
    <property type="match status" value="3"/>
</dbReference>
<dbReference type="GO" id="GO:0005737">
    <property type="term" value="C:cytoplasm"/>
    <property type="evidence" value="ECO:0007669"/>
    <property type="project" value="TreeGrafter"/>
</dbReference>
<dbReference type="FunFam" id="3.40.50.980:FF:000001">
    <property type="entry name" value="Non-ribosomal peptide synthetase"/>
    <property type="match status" value="1"/>
</dbReference>
<gene>
    <name evidence="11" type="ORF">H4W31_001186</name>
</gene>
<dbReference type="NCBIfam" id="TIGR04020">
    <property type="entry name" value="seco_metab_LLM"/>
    <property type="match status" value="1"/>
</dbReference>
<dbReference type="PROSITE" id="PS00455">
    <property type="entry name" value="AMP_BINDING"/>
    <property type="match status" value="2"/>
</dbReference>
<feature type="domain" description="Carrier" evidence="10">
    <location>
        <begin position="1386"/>
        <end position="1461"/>
    </location>
</feature>
<evidence type="ECO:0000256" key="6">
    <source>
        <dbReference type="ARBA" id="ARBA00022553"/>
    </source>
</evidence>
<dbReference type="Gene3D" id="3.30.559.10">
    <property type="entry name" value="Chloramphenicol acetyltransferase-like domain"/>
    <property type="match status" value="2"/>
</dbReference>
<keyword evidence="5" id="KW-0596">Phosphopantetheine</keyword>
<dbReference type="InterPro" id="IPR001242">
    <property type="entry name" value="Condensation_dom"/>
</dbReference>
<reference evidence="11" key="1">
    <citation type="submission" date="2020-10" db="EMBL/GenBank/DDBJ databases">
        <title>Sequencing the genomes of 1000 actinobacteria strains.</title>
        <authorList>
            <person name="Klenk H.-P."/>
        </authorList>
    </citation>
    <scope>NUCLEOTIDE SEQUENCE</scope>
    <source>
        <strain evidence="11">DSM 46832</strain>
    </source>
</reference>
<dbReference type="InterPro" id="IPR057737">
    <property type="entry name" value="Condensation_MtbB-like"/>
</dbReference>
<dbReference type="InterPro" id="IPR009081">
    <property type="entry name" value="PP-bd_ACP"/>
</dbReference>
<name>A0A927QXJ5_9ACTN</name>
<keyword evidence="6" id="KW-0597">Phosphoprotein</keyword>
<evidence type="ECO:0000256" key="5">
    <source>
        <dbReference type="ARBA" id="ARBA00022450"/>
    </source>
</evidence>
<dbReference type="RefSeq" id="WP_192765722.1">
    <property type="nucleotide sequence ID" value="NZ_JADBEB010000001.1"/>
</dbReference>
<dbReference type="InterPro" id="IPR024011">
    <property type="entry name" value="Biosynth_lucif-like_mOase_dom"/>
</dbReference>
<feature type="compositionally biased region" description="Low complexity" evidence="9">
    <location>
        <begin position="2773"/>
        <end position="2783"/>
    </location>
</feature>
<evidence type="ECO:0000259" key="10">
    <source>
        <dbReference type="PROSITE" id="PS50075"/>
    </source>
</evidence>
<evidence type="ECO:0000256" key="8">
    <source>
        <dbReference type="ARBA" id="ARBA00033440"/>
    </source>
</evidence>
<dbReference type="Pfam" id="PF00296">
    <property type="entry name" value="Bac_luciferase"/>
    <property type="match status" value="1"/>
</dbReference>
<dbReference type="GO" id="GO:0044550">
    <property type="term" value="P:secondary metabolite biosynthetic process"/>
    <property type="evidence" value="ECO:0007669"/>
    <property type="project" value="TreeGrafter"/>
</dbReference>